<dbReference type="EMBL" id="JASCIS010000014">
    <property type="protein sequence ID" value="MDI3420122.1"/>
    <property type="molecule type" value="Genomic_DNA"/>
</dbReference>
<proteinExistence type="predicted"/>
<evidence type="ECO:0000256" key="1">
    <source>
        <dbReference type="SAM" id="MobiDB-lite"/>
    </source>
</evidence>
<dbReference type="Proteomes" id="UP001237105">
    <property type="component" value="Unassembled WGS sequence"/>
</dbReference>
<comment type="caution">
    <text evidence="3">The sequence shown here is derived from an EMBL/GenBank/DDBJ whole genome shotgun (WGS) entry which is preliminary data.</text>
</comment>
<feature type="compositionally biased region" description="Polar residues" evidence="1">
    <location>
        <begin position="502"/>
        <end position="514"/>
    </location>
</feature>
<dbReference type="GO" id="GO:0008168">
    <property type="term" value="F:methyltransferase activity"/>
    <property type="evidence" value="ECO:0007669"/>
    <property type="project" value="UniProtKB-KW"/>
</dbReference>
<dbReference type="CDD" id="cd02440">
    <property type="entry name" value="AdoMet_MTases"/>
    <property type="match status" value="1"/>
</dbReference>
<dbReference type="InterPro" id="IPR052916">
    <property type="entry name" value="Type-I_RE_MTase_Subunit"/>
</dbReference>
<evidence type="ECO:0000259" key="2">
    <source>
        <dbReference type="Pfam" id="PF02384"/>
    </source>
</evidence>
<dbReference type="SUPFAM" id="SSF53335">
    <property type="entry name" value="S-adenosyl-L-methionine-dependent methyltransferases"/>
    <property type="match status" value="1"/>
</dbReference>
<evidence type="ECO:0000313" key="3">
    <source>
        <dbReference type="EMBL" id="MDI3420122.1"/>
    </source>
</evidence>
<evidence type="ECO:0000313" key="4">
    <source>
        <dbReference type="Proteomes" id="UP001237105"/>
    </source>
</evidence>
<keyword evidence="3" id="KW-0489">Methyltransferase</keyword>
<name>A0ABT6SWY8_9ACTN</name>
<keyword evidence="4" id="KW-1185">Reference proteome</keyword>
<dbReference type="InterPro" id="IPR003356">
    <property type="entry name" value="DNA_methylase_A-5"/>
</dbReference>
<dbReference type="RefSeq" id="WP_282536005.1">
    <property type="nucleotide sequence ID" value="NZ_JASCIS010000014.1"/>
</dbReference>
<dbReference type="Pfam" id="PF02384">
    <property type="entry name" value="N6_Mtase"/>
    <property type="match status" value="1"/>
</dbReference>
<keyword evidence="3" id="KW-0808">Transferase</keyword>
<accession>A0ABT6SWY8</accession>
<sequence>MSDPVASVPGQPDGLSAALVTGAEIARLAGVTRAAVSNWRRRYGDFPPAQGGSASSPLFAWPEVRDWLERRNKSQEVSLEVQTWQALRAAYGDSAAAGVAAVAAHLLKQAGGGDAEAVALTYGPQGAEVAAASLPEAAASAVDRLAAESTAAEALEALVERLTDSARRSGSDQFTAPRILRAVAHFAPDSEPGQSVLDPACGIGSLLHAVQSERDLIRAGQDVDADSIRIARVRSMLSGGSGATFVEGDSLRADGFPSLQADLVVCDPPVAVTDWGREALLIDPRWEFGTPSRAEGELAWLQHAYAHTAPGGHVLMVMPASVAYRKAGRRIRAELVRRGAVRKVVALPGGVASAHSLPVHLWLLHRPVDATERPATVTFVDLSGNAPDGSLEPTERQRAEIPLIDLLDDDVDLTPAARMPVGRGELAAEFEQARAELVSSLQELDVTAPRLRPTEGADLWGGATVSVADLVRAGLVELGPEGPAVTGDQIDADYLEGFLQSGPNLRRTTSQSGTYRADHRGSRIPQLDPAEQRRYGEAFRALREAEAQAERLALAARRMVEIAREGLGSGTLEPWDDSAPDRRT</sequence>
<dbReference type="Gene3D" id="3.40.50.150">
    <property type="entry name" value="Vaccinia Virus protein VP39"/>
    <property type="match status" value="1"/>
</dbReference>
<gene>
    <name evidence="3" type="ORF">QIT00_16395</name>
</gene>
<dbReference type="Gene3D" id="1.10.10.10">
    <property type="entry name" value="Winged helix-like DNA-binding domain superfamily/Winged helix DNA-binding domain"/>
    <property type="match status" value="1"/>
</dbReference>
<dbReference type="InterPro" id="IPR029063">
    <property type="entry name" value="SAM-dependent_MTases_sf"/>
</dbReference>
<protein>
    <submittedName>
        <fullName evidence="3">N-6 DNA methylase</fullName>
    </submittedName>
</protein>
<feature type="domain" description="DNA methylase adenine-specific" evidence="2">
    <location>
        <begin position="152"/>
        <end position="386"/>
    </location>
</feature>
<dbReference type="GO" id="GO:0032259">
    <property type="term" value="P:methylation"/>
    <property type="evidence" value="ECO:0007669"/>
    <property type="project" value="UniProtKB-KW"/>
</dbReference>
<dbReference type="PANTHER" id="PTHR42998">
    <property type="entry name" value="TYPE I RESTRICTION ENZYME HINDVIIP M PROTEIN-RELATED"/>
    <property type="match status" value="1"/>
</dbReference>
<organism evidence="3 4">
    <name type="scientific">Streptomyces luteolus</name>
    <dbReference type="NCBI Taxonomy" id="3043615"/>
    <lineage>
        <taxon>Bacteria</taxon>
        <taxon>Bacillati</taxon>
        <taxon>Actinomycetota</taxon>
        <taxon>Actinomycetes</taxon>
        <taxon>Kitasatosporales</taxon>
        <taxon>Streptomycetaceae</taxon>
        <taxon>Streptomyces</taxon>
    </lineage>
</organism>
<reference evidence="3 4" key="1">
    <citation type="submission" date="2023-05" db="EMBL/GenBank/DDBJ databases">
        <title>Draft genome sequence of Streptomyces sp. B-S-A12 isolated from a cave soil in Thailand.</title>
        <authorList>
            <person name="Chamroensaksri N."/>
            <person name="Muangham S."/>
        </authorList>
    </citation>
    <scope>NUCLEOTIDE SEQUENCE [LARGE SCALE GENOMIC DNA]</scope>
    <source>
        <strain evidence="3 4">B-S-A12</strain>
    </source>
</reference>
<feature type="region of interest" description="Disordered" evidence="1">
    <location>
        <begin position="502"/>
        <end position="522"/>
    </location>
</feature>
<dbReference type="InterPro" id="IPR036388">
    <property type="entry name" value="WH-like_DNA-bd_sf"/>
</dbReference>
<dbReference type="PRINTS" id="PR00507">
    <property type="entry name" value="N12N6MTFRASE"/>
</dbReference>
<dbReference type="PANTHER" id="PTHR42998:SF1">
    <property type="entry name" value="TYPE I RESTRICTION ENZYME HINDI METHYLASE SUBUNIT"/>
    <property type="match status" value="1"/>
</dbReference>